<dbReference type="InterPro" id="IPR003848">
    <property type="entry name" value="DUF218"/>
</dbReference>
<dbReference type="AlphaFoldDB" id="A0AAU7XC06"/>
<evidence type="ECO:0000313" key="2">
    <source>
        <dbReference type="EMBL" id="XBY44413.1"/>
    </source>
</evidence>
<name>A0AAU7XC06_9HYPH</name>
<protein>
    <submittedName>
        <fullName evidence="2">YdcF family protein</fullName>
    </submittedName>
</protein>
<dbReference type="CDD" id="cd06259">
    <property type="entry name" value="YdcF-like"/>
    <property type="match status" value="1"/>
</dbReference>
<proteinExistence type="predicted"/>
<dbReference type="GO" id="GO:0000270">
    <property type="term" value="P:peptidoglycan metabolic process"/>
    <property type="evidence" value="ECO:0007669"/>
    <property type="project" value="TreeGrafter"/>
</dbReference>
<reference evidence="2" key="1">
    <citation type="submission" date="2024-06" db="EMBL/GenBank/DDBJ databases">
        <title>Methylostella associata gen. nov., sp. nov., a novel Ancalomicrobiaceae-affiliated facultatively methylotrophic bacteria that feed on methanotrophs of the genus Methylococcus.</title>
        <authorList>
            <person name="Saltykova V."/>
            <person name="Danilova O.V."/>
            <person name="Oshkin I.Y."/>
            <person name="Belova S.E."/>
            <person name="Pimenov N.V."/>
            <person name="Dedysh S.N."/>
        </authorList>
    </citation>
    <scope>NUCLEOTIDE SEQUENCE</scope>
    <source>
        <strain evidence="2">S20</strain>
    </source>
</reference>
<accession>A0AAU7XC06</accession>
<dbReference type="GO" id="GO:0005886">
    <property type="term" value="C:plasma membrane"/>
    <property type="evidence" value="ECO:0007669"/>
    <property type="project" value="TreeGrafter"/>
</dbReference>
<dbReference type="Pfam" id="PF02698">
    <property type="entry name" value="DUF218"/>
    <property type="match status" value="1"/>
</dbReference>
<dbReference type="EMBL" id="CP158568">
    <property type="protein sequence ID" value="XBY44413.1"/>
    <property type="molecule type" value="Genomic_DNA"/>
</dbReference>
<dbReference type="RefSeq" id="WP_407049506.1">
    <property type="nucleotide sequence ID" value="NZ_CP158568.1"/>
</dbReference>
<dbReference type="KEGG" id="mflg:ABS361_20760"/>
<dbReference type="InterPro" id="IPR051599">
    <property type="entry name" value="Cell_Envelope_Assoc"/>
</dbReference>
<evidence type="ECO:0000259" key="1">
    <source>
        <dbReference type="Pfam" id="PF02698"/>
    </source>
</evidence>
<feature type="domain" description="DUF218" evidence="1">
    <location>
        <begin position="43"/>
        <end position="169"/>
    </location>
</feature>
<gene>
    <name evidence="2" type="ORF">ABS361_20760</name>
</gene>
<dbReference type="PANTHER" id="PTHR30336:SF4">
    <property type="entry name" value="ENVELOPE BIOGENESIS FACTOR ELYC"/>
    <property type="match status" value="1"/>
</dbReference>
<dbReference type="PANTHER" id="PTHR30336">
    <property type="entry name" value="INNER MEMBRANE PROTEIN, PROBABLE PERMEASE"/>
    <property type="match status" value="1"/>
</dbReference>
<sequence length="210" mass="23053">MLRFVAKMTLFTGFLLIAFGAGSFLHFTALVASTRAPADVGADGIVVLTGGRDRVHGAIDLLEEGRAKRLLISGVHPLTRAEDIQRATESNPTLFRCCVDLGFKAETTVGNARETADWVRRQGFRSLIVVTSAYHMPRSLAELGQAMPEVTLIPFPVKRTDLNLDTWYVHPRTLKLLTAEYLKYMLARLRLGVETIERPAMSKASAAPAG</sequence>
<dbReference type="GO" id="GO:0043164">
    <property type="term" value="P:Gram-negative-bacterium-type cell wall biogenesis"/>
    <property type="evidence" value="ECO:0007669"/>
    <property type="project" value="TreeGrafter"/>
</dbReference>
<organism evidence="2">
    <name type="scientific">Methyloraptor flagellatus</name>
    <dbReference type="NCBI Taxonomy" id="3162530"/>
    <lineage>
        <taxon>Bacteria</taxon>
        <taxon>Pseudomonadati</taxon>
        <taxon>Pseudomonadota</taxon>
        <taxon>Alphaproteobacteria</taxon>
        <taxon>Hyphomicrobiales</taxon>
        <taxon>Ancalomicrobiaceae</taxon>
        <taxon>Methyloraptor</taxon>
    </lineage>
</organism>